<comment type="subcellular location">
    <subcellularLocation>
        <location evidence="2 13">Cytoplasm</location>
    </subcellularLocation>
</comment>
<proteinExistence type="inferred from homology"/>
<dbReference type="Gene3D" id="3.40.50.300">
    <property type="entry name" value="P-loop containing nucleotide triphosphate hydrolases"/>
    <property type="match status" value="1"/>
</dbReference>
<dbReference type="NCBIfam" id="TIGR03263">
    <property type="entry name" value="guanyl_kin"/>
    <property type="match status" value="1"/>
</dbReference>
<dbReference type="InterPro" id="IPR017665">
    <property type="entry name" value="Guanylate_kinase"/>
</dbReference>
<accession>A0A223ATX9</accession>
<sequence length="208" mass="23620">MGKSSHNDGRLFVISGPSGAGKGTICKKLLKAVDISLSTSMTTRSPRPGEVDGKDYYFVTVEEFEEKIKNDGMLEYARVFDNIYGTPKDMIIKQLEKGRDIILEIDVQGGLQVKQKMPKQAVLVFVLPPDLATLRQRIVNRGTETEDVIDKRFNEALNEIKLIGEYDYYLVNDELDDAVYDLQAIIMAERRRVPDKIMPIVREYEKGI</sequence>
<dbReference type="InterPro" id="IPR020590">
    <property type="entry name" value="Guanylate_kinase_CS"/>
</dbReference>
<dbReference type="SUPFAM" id="SSF52540">
    <property type="entry name" value="P-loop containing nucleoside triphosphate hydrolases"/>
    <property type="match status" value="1"/>
</dbReference>
<comment type="similarity">
    <text evidence="3 13">Belongs to the guanylate kinase family.</text>
</comment>
<dbReference type="PANTHER" id="PTHR23117">
    <property type="entry name" value="GUANYLATE KINASE-RELATED"/>
    <property type="match status" value="1"/>
</dbReference>
<evidence type="ECO:0000256" key="13">
    <source>
        <dbReference type="HAMAP-Rule" id="MF_00328"/>
    </source>
</evidence>
<evidence type="ECO:0000256" key="11">
    <source>
        <dbReference type="ARBA" id="ARBA00030128"/>
    </source>
</evidence>
<evidence type="ECO:0000256" key="12">
    <source>
        <dbReference type="ARBA" id="ARBA00048594"/>
    </source>
</evidence>
<evidence type="ECO:0000256" key="1">
    <source>
        <dbReference type="ARBA" id="ARBA00003531"/>
    </source>
</evidence>
<keyword evidence="16" id="KW-1185">Reference proteome</keyword>
<dbReference type="GO" id="GO:0005524">
    <property type="term" value="F:ATP binding"/>
    <property type="evidence" value="ECO:0007669"/>
    <property type="project" value="UniProtKB-UniRule"/>
</dbReference>
<dbReference type="SMART" id="SM00072">
    <property type="entry name" value="GuKc"/>
    <property type="match status" value="1"/>
</dbReference>
<evidence type="ECO:0000256" key="8">
    <source>
        <dbReference type="ARBA" id="ARBA00022741"/>
    </source>
</evidence>
<dbReference type="InterPro" id="IPR027417">
    <property type="entry name" value="P-loop_NTPase"/>
</dbReference>
<evidence type="ECO:0000256" key="10">
    <source>
        <dbReference type="ARBA" id="ARBA00022840"/>
    </source>
</evidence>
<evidence type="ECO:0000256" key="6">
    <source>
        <dbReference type="ARBA" id="ARBA00022490"/>
    </source>
</evidence>
<dbReference type="OrthoDB" id="9808150at2"/>
<dbReference type="GO" id="GO:0004385">
    <property type="term" value="F:GMP kinase activity"/>
    <property type="evidence" value="ECO:0007669"/>
    <property type="project" value="UniProtKB-UniRule"/>
</dbReference>
<dbReference type="FunFam" id="3.30.63.10:FF:000005">
    <property type="entry name" value="Guanylate kinase"/>
    <property type="match status" value="1"/>
</dbReference>
<dbReference type="PROSITE" id="PS00856">
    <property type="entry name" value="GUANYLATE_KINASE_1"/>
    <property type="match status" value="1"/>
</dbReference>
<evidence type="ECO:0000256" key="9">
    <source>
        <dbReference type="ARBA" id="ARBA00022777"/>
    </source>
</evidence>
<dbReference type="EC" id="2.7.4.8" evidence="4 13"/>
<dbReference type="InterPro" id="IPR008145">
    <property type="entry name" value="GK/Ca_channel_bsu"/>
</dbReference>
<evidence type="ECO:0000256" key="3">
    <source>
        <dbReference type="ARBA" id="ARBA00005790"/>
    </source>
</evidence>
<dbReference type="Proteomes" id="UP000214689">
    <property type="component" value="Chromosome"/>
</dbReference>
<dbReference type="HAMAP" id="MF_00328">
    <property type="entry name" value="Guanylate_kinase"/>
    <property type="match status" value="1"/>
</dbReference>
<organism evidence="15 16">
    <name type="scientific">Mogibacterium pumilum</name>
    <dbReference type="NCBI Taxonomy" id="86332"/>
    <lineage>
        <taxon>Bacteria</taxon>
        <taxon>Bacillati</taxon>
        <taxon>Bacillota</taxon>
        <taxon>Clostridia</taxon>
        <taxon>Peptostreptococcales</taxon>
        <taxon>Anaerovoracaceae</taxon>
        <taxon>Mogibacterium</taxon>
    </lineage>
</organism>
<evidence type="ECO:0000259" key="14">
    <source>
        <dbReference type="PROSITE" id="PS50052"/>
    </source>
</evidence>
<evidence type="ECO:0000256" key="4">
    <source>
        <dbReference type="ARBA" id="ARBA00012961"/>
    </source>
</evidence>
<protein>
    <recommendedName>
        <fullName evidence="5 13">Guanylate kinase</fullName>
        <ecNumber evidence="4 13">2.7.4.8</ecNumber>
    </recommendedName>
    <alternativeName>
        <fullName evidence="11 13">GMP kinase</fullName>
    </alternativeName>
</protein>
<dbReference type="Pfam" id="PF00625">
    <property type="entry name" value="Guanylate_kin"/>
    <property type="match status" value="1"/>
</dbReference>
<feature type="binding site" evidence="13">
    <location>
        <begin position="16"/>
        <end position="23"/>
    </location>
    <ligand>
        <name>ATP</name>
        <dbReference type="ChEBI" id="CHEBI:30616"/>
    </ligand>
</feature>
<keyword evidence="10 13" id="KW-0067">ATP-binding</keyword>
<comment type="function">
    <text evidence="1 13">Essential for recycling GMP and indirectly, cGMP.</text>
</comment>
<dbReference type="CDD" id="cd00071">
    <property type="entry name" value="GMPK"/>
    <property type="match status" value="1"/>
</dbReference>
<name>A0A223ATX9_9FIRM</name>
<dbReference type="AlphaFoldDB" id="A0A223ATX9"/>
<dbReference type="RefSeq" id="WP_094234680.1">
    <property type="nucleotide sequence ID" value="NZ_CP016199.1"/>
</dbReference>
<dbReference type="EMBL" id="CP016199">
    <property type="protein sequence ID" value="ASS38443.1"/>
    <property type="molecule type" value="Genomic_DNA"/>
</dbReference>
<evidence type="ECO:0000256" key="5">
    <source>
        <dbReference type="ARBA" id="ARBA00016296"/>
    </source>
</evidence>
<comment type="catalytic activity">
    <reaction evidence="12 13">
        <text>GMP + ATP = GDP + ADP</text>
        <dbReference type="Rhea" id="RHEA:20780"/>
        <dbReference type="ChEBI" id="CHEBI:30616"/>
        <dbReference type="ChEBI" id="CHEBI:58115"/>
        <dbReference type="ChEBI" id="CHEBI:58189"/>
        <dbReference type="ChEBI" id="CHEBI:456216"/>
        <dbReference type="EC" id="2.7.4.8"/>
    </reaction>
</comment>
<dbReference type="Gene3D" id="3.30.63.10">
    <property type="entry name" value="Guanylate Kinase phosphate binding domain"/>
    <property type="match status" value="1"/>
</dbReference>
<evidence type="ECO:0000256" key="7">
    <source>
        <dbReference type="ARBA" id="ARBA00022679"/>
    </source>
</evidence>
<gene>
    <name evidence="13" type="primary">gmk</name>
    <name evidence="15" type="ORF">AXF17_08595</name>
</gene>
<evidence type="ECO:0000256" key="2">
    <source>
        <dbReference type="ARBA" id="ARBA00004496"/>
    </source>
</evidence>
<evidence type="ECO:0000313" key="16">
    <source>
        <dbReference type="Proteomes" id="UP000214689"/>
    </source>
</evidence>
<keyword evidence="7 13" id="KW-0808">Transferase</keyword>
<dbReference type="PANTHER" id="PTHR23117:SF13">
    <property type="entry name" value="GUANYLATE KINASE"/>
    <property type="match status" value="1"/>
</dbReference>
<keyword evidence="8 13" id="KW-0547">Nucleotide-binding</keyword>
<dbReference type="PROSITE" id="PS50052">
    <property type="entry name" value="GUANYLATE_KINASE_2"/>
    <property type="match status" value="1"/>
</dbReference>
<evidence type="ECO:0000313" key="15">
    <source>
        <dbReference type="EMBL" id="ASS38443.1"/>
    </source>
</evidence>
<keyword evidence="9 13" id="KW-0418">Kinase</keyword>
<dbReference type="InterPro" id="IPR008144">
    <property type="entry name" value="Guanylate_kin-like_dom"/>
</dbReference>
<reference evidence="16" key="1">
    <citation type="submission" date="2016-05" db="EMBL/GenBank/DDBJ databases">
        <authorList>
            <person name="Holder M.E."/>
            <person name="Ajami N.J."/>
            <person name="Petrosino J.F."/>
        </authorList>
    </citation>
    <scope>NUCLEOTIDE SEQUENCE [LARGE SCALE GENOMIC DNA]</scope>
    <source>
        <strain evidence="16">ATCC 700696</strain>
    </source>
</reference>
<dbReference type="GO" id="GO:0005829">
    <property type="term" value="C:cytosol"/>
    <property type="evidence" value="ECO:0007669"/>
    <property type="project" value="TreeGrafter"/>
</dbReference>
<keyword evidence="6 13" id="KW-0963">Cytoplasm</keyword>
<feature type="domain" description="Guanylate kinase-like" evidence="14">
    <location>
        <begin position="9"/>
        <end position="187"/>
    </location>
</feature>